<sequence length="659" mass="72405">MTPRLVRPLLAALCLALPATAVFADTLPVADFARHAPLTSPELSPDGKHLSVIYNDPDGKTHAIAVYAVGDMSHPTALLRLPPYDIPAQMIWVSATRLVVARGKQDGSIGNTSYTGELMAVDVDGKNPDYLYGYESFGKRAATRSTDRGWGFIEGTPTKTNGHFYMRATSWTQQDHSVLYDVDASTGVRHQMADIAIGGLSYMVGADGTPRFAYGTDDNFNYVVFRRDGDGWTRLGDDVTRQTFRPIAQVADSQRIYAMDSPDGQGGEFVEQDENGANRKRLAYNDFSTVSTGGLWTPAPLRPFGTTSTTGIPSVTYFDPNESISKLHRALSAKFPGEFVRFVDFSEDGSQLLFATVSDRDPGRYMLIDTHTYKVTGLFAVEPWIDPATMNERRPLRFKASDGRELEAILTFPKDKSPTNLPMVLLPHGGPHGVSDDWYFDRDAQFLASRGYLVLQVNYRGSGDRGTAFEQAGWLKWGTRIQDDLLDGVKWAVSEHYADPNRVCVYGASFGGYSAMMTAERAPAMFKCAVGYAGIYDLDMMYNKGDIKDRKSGVSYLTHVIGRDAADLAANSPVHGADRITVPVLLVHGEDDERAPFAQFKAMKAALDAAHKPYETLTKAGEKHGFVKPENVEEFYTRLQAFLDRHIGDGAPATSTAAP</sequence>
<accession>A0ABT6BAY3</accession>
<evidence type="ECO:0000313" key="5">
    <source>
        <dbReference type="Proteomes" id="UP001528850"/>
    </source>
</evidence>
<dbReference type="PANTHER" id="PTHR42776">
    <property type="entry name" value="SERINE PEPTIDASE S9 FAMILY MEMBER"/>
    <property type="match status" value="1"/>
</dbReference>
<keyword evidence="2" id="KW-0732">Signal</keyword>
<reference evidence="4 5" key="1">
    <citation type="journal article" date="2024" name="Curr. Microbiol.">
        <title>Luteibacter sahnii sp. nov., A Novel Yellow-Colored Xanthomonadin Pigment Producing Probiotic Bacterium from Healthy Rice Seed Microbiome.</title>
        <authorList>
            <person name="Jaiswal G."/>
            <person name="Rana R."/>
            <person name="Nayak P.K."/>
            <person name="Chouhan R."/>
            <person name="Gandhi S.G."/>
            <person name="Patel H.K."/>
            <person name="Patil P.B."/>
        </authorList>
    </citation>
    <scope>NUCLEOTIDE SEQUENCE [LARGE SCALE GENOMIC DNA]</scope>
    <source>
        <strain evidence="4 5">PPL201</strain>
    </source>
</reference>
<comment type="caution">
    <text evidence="4">The sequence shown here is derived from an EMBL/GenBank/DDBJ whole genome shotgun (WGS) entry which is preliminary data.</text>
</comment>
<keyword evidence="5" id="KW-1185">Reference proteome</keyword>
<evidence type="ECO:0000256" key="2">
    <source>
        <dbReference type="SAM" id="SignalP"/>
    </source>
</evidence>
<dbReference type="Proteomes" id="UP001528850">
    <property type="component" value="Unassembled WGS sequence"/>
</dbReference>
<feature type="domain" description="Peptidase S9 prolyl oligopeptidase catalytic" evidence="3">
    <location>
        <begin position="438"/>
        <end position="649"/>
    </location>
</feature>
<proteinExistence type="predicted"/>
<dbReference type="Gene3D" id="3.40.50.1820">
    <property type="entry name" value="alpha/beta hydrolase"/>
    <property type="match status" value="1"/>
</dbReference>
<dbReference type="Pfam" id="PF00326">
    <property type="entry name" value="Peptidase_S9"/>
    <property type="match status" value="1"/>
</dbReference>
<feature type="chain" id="PRO_5046626548" evidence="2">
    <location>
        <begin position="25"/>
        <end position="659"/>
    </location>
</feature>
<evidence type="ECO:0000256" key="1">
    <source>
        <dbReference type="ARBA" id="ARBA00022801"/>
    </source>
</evidence>
<protein>
    <submittedName>
        <fullName evidence="4">Prolyl oligopeptidase family serine peptidase</fullName>
    </submittedName>
</protein>
<dbReference type="SUPFAM" id="SSF82171">
    <property type="entry name" value="DPP6 N-terminal domain-like"/>
    <property type="match status" value="1"/>
</dbReference>
<evidence type="ECO:0000259" key="3">
    <source>
        <dbReference type="Pfam" id="PF00326"/>
    </source>
</evidence>
<dbReference type="EMBL" id="JARJJS010000002">
    <property type="protein sequence ID" value="MDF4025239.1"/>
    <property type="molecule type" value="Genomic_DNA"/>
</dbReference>
<dbReference type="PANTHER" id="PTHR42776:SF27">
    <property type="entry name" value="DIPEPTIDYL PEPTIDASE FAMILY MEMBER 6"/>
    <property type="match status" value="1"/>
</dbReference>
<dbReference type="InterPro" id="IPR029058">
    <property type="entry name" value="AB_hydrolase_fold"/>
</dbReference>
<dbReference type="SUPFAM" id="SSF53474">
    <property type="entry name" value="alpha/beta-Hydrolases"/>
    <property type="match status" value="1"/>
</dbReference>
<evidence type="ECO:0000313" key="4">
    <source>
        <dbReference type="EMBL" id="MDF4025239.1"/>
    </source>
</evidence>
<gene>
    <name evidence="4" type="ORF">P3W24_09710</name>
</gene>
<feature type="signal peptide" evidence="2">
    <location>
        <begin position="1"/>
        <end position="24"/>
    </location>
</feature>
<name>A0ABT6BAY3_9GAMM</name>
<organism evidence="4 5">
    <name type="scientific">Luteibacter sahnii</name>
    <dbReference type="NCBI Taxonomy" id="3021977"/>
    <lineage>
        <taxon>Bacteria</taxon>
        <taxon>Pseudomonadati</taxon>
        <taxon>Pseudomonadota</taxon>
        <taxon>Gammaproteobacteria</taxon>
        <taxon>Lysobacterales</taxon>
        <taxon>Rhodanobacteraceae</taxon>
        <taxon>Luteibacter</taxon>
    </lineage>
</organism>
<dbReference type="InterPro" id="IPR001375">
    <property type="entry name" value="Peptidase_S9_cat"/>
</dbReference>
<keyword evidence="1" id="KW-0378">Hydrolase</keyword>